<name>A0A143FIK4_9CAUD</name>
<reference evidence="2 3" key="1">
    <citation type="submission" date="2016-02" db="EMBL/GenBank/DDBJ databases">
        <authorList>
            <person name="Wen L."/>
            <person name="He K."/>
            <person name="Yang H."/>
        </authorList>
    </citation>
    <scope>NUCLEOTIDE SEQUENCE [LARGE SCALE GENOMIC DNA]</scope>
</reference>
<accession>A0A143FIK4</accession>
<evidence type="ECO:0000313" key="2">
    <source>
        <dbReference type="EMBL" id="AMW61755.1"/>
    </source>
</evidence>
<feature type="transmembrane region" description="Helical" evidence="1">
    <location>
        <begin position="35"/>
        <end position="58"/>
    </location>
</feature>
<sequence length="62" mass="7087">MILRTIFITIFLLSSYNFIKMAFEEIKKEDVKKLVIYAMLALITGVTVAVDMISSMIADLIR</sequence>
<keyword evidence="1" id="KW-0812">Transmembrane</keyword>
<proteinExistence type="predicted"/>
<feature type="transmembrane region" description="Helical" evidence="1">
    <location>
        <begin position="6"/>
        <end position="23"/>
    </location>
</feature>
<protein>
    <submittedName>
        <fullName evidence="2">Uncharacterized protein</fullName>
    </submittedName>
</protein>
<keyword evidence="1" id="KW-1133">Transmembrane helix</keyword>
<dbReference type="Proteomes" id="UP000225538">
    <property type="component" value="Segment"/>
</dbReference>
<keyword evidence="1" id="KW-0472">Membrane</keyword>
<organism evidence="2 3">
    <name type="scientific">Bacillus phage Vinny</name>
    <dbReference type="NCBI Taxonomy" id="1805955"/>
    <lineage>
        <taxon>Viruses</taxon>
        <taxon>Duplodnaviria</taxon>
        <taxon>Heunggongvirae</taxon>
        <taxon>Uroviricota</taxon>
        <taxon>Caudoviricetes</taxon>
        <taxon>Herelleviridae</taxon>
        <taxon>Bastillevirinae</taxon>
        <taxon>Bastillevirus</taxon>
        <taxon>Bastillevirus evoli</taxon>
    </lineage>
</organism>
<gene>
    <name evidence="2" type="ORF">DNAM5_4</name>
</gene>
<dbReference type="EMBL" id="KU737346">
    <property type="protein sequence ID" value="AMW61755.1"/>
    <property type="molecule type" value="Genomic_DNA"/>
</dbReference>
<evidence type="ECO:0000313" key="3">
    <source>
        <dbReference type="Proteomes" id="UP000225538"/>
    </source>
</evidence>
<evidence type="ECO:0000256" key="1">
    <source>
        <dbReference type="SAM" id="Phobius"/>
    </source>
</evidence>